<proteinExistence type="predicted"/>
<name>A0A6L9S838_9ACTN</name>
<dbReference type="Pfam" id="PF07811">
    <property type="entry name" value="TadE"/>
    <property type="match status" value="1"/>
</dbReference>
<dbReference type="Proteomes" id="UP000475214">
    <property type="component" value="Unassembled WGS sequence"/>
</dbReference>
<dbReference type="AlphaFoldDB" id="A0A6L9S838"/>
<sequence>MPVVLLMIWLIVQGGLWWHARNVALGGAQEGARAASAQTRADGAARATEFITRAGGLDIDTVAQTSDGDTVTITVTGRSPSLIPGMDLSVTESSTAPLKGWTTP</sequence>
<reference evidence="2 3" key="1">
    <citation type="submission" date="2020-02" db="EMBL/GenBank/DDBJ databases">
        <authorList>
            <person name="Li X.-J."/>
            <person name="Han X.-M."/>
        </authorList>
    </citation>
    <scope>NUCLEOTIDE SEQUENCE [LARGE SCALE GENOMIC DNA]</scope>
    <source>
        <strain evidence="2 3">CCTCC AB 2017055</strain>
    </source>
</reference>
<evidence type="ECO:0000313" key="3">
    <source>
        <dbReference type="Proteomes" id="UP000475214"/>
    </source>
</evidence>
<dbReference type="InterPro" id="IPR012495">
    <property type="entry name" value="TadE-like_dom"/>
</dbReference>
<organism evidence="2 3">
    <name type="scientific">Phytoactinopolyspora halotolerans</name>
    <dbReference type="NCBI Taxonomy" id="1981512"/>
    <lineage>
        <taxon>Bacteria</taxon>
        <taxon>Bacillati</taxon>
        <taxon>Actinomycetota</taxon>
        <taxon>Actinomycetes</taxon>
        <taxon>Jiangellales</taxon>
        <taxon>Jiangellaceae</taxon>
        <taxon>Phytoactinopolyspora</taxon>
    </lineage>
</organism>
<protein>
    <submittedName>
        <fullName evidence="2">Pilus assembly protein</fullName>
    </submittedName>
</protein>
<comment type="caution">
    <text evidence="2">The sequence shown here is derived from an EMBL/GenBank/DDBJ whole genome shotgun (WGS) entry which is preliminary data.</text>
</comment>
<evidence type="ECO:0000313" key="2">
    <source>
        <dbReference type="EMBL" id="NEE01173.1"/>
    </source>
</evidence>
<keyword evidence="3" id="KW-1185">Reference proteome</keyword>
<accession>A0A6L9S838</accession>
<evidence type="ECO:0000259" key="1">
    <source>
        <dbReference type="Pfam" id="PF07811"/>
    </source>
</evidence>
<feature type="domain" description="TadE-like" evidence="1">
    <location>
        <begin position="1"/>
        <end position="33"/>
    </location>
</feature>
<gene>
    <name evidence="2" type="ORF">G1H10_13450</name>
</gene>
<dbReference type="EMBL" id="JAAGOA010000008">
    <property type="protein sequence ID" value="NEE01173.1"/>
    <property type="molecule type" value="Genomic_DNA"/>
</dbReference>